<dbReference type="EMBL" id="LLXH01000005">
    <property type="protein sequence ID" value="PKC76244.1"/>
    <property type="molecule type" value="Genomic_DNA"/>
</dbReference>
<evidence type="ECO:0000313" key="1">
    <source>
        <dbReference type="EMBL" id="PKC76244.1"/>
    </source>
</evidence>
<reference evidence="1 2" key="1">
    <citation type="submission" date="2017-10" db="EMBL/GenBank/DDBJ databases">
        <title>Extensive intraspecific genome diversity in a model arbuscular mycorrhizal fungus.</title>
        <authorList>
            <person name="Chen E.C.H."/>
            <person name="Morin E."/>
            <person name="Baudet D."/>
            <person name="Noel J."/>
            <person name="Ndikumana S."/>
            <person name="Charron P."/>
            <person name="St-Onge C."/>
            <person name="Giorgi J."/>
            <person name="Grigoriev I.V."/>
            <person name="Roux C."/>
            <person name="Martin F.M."/>
            <person name="Corradi N."/>
        </authorList>
    </citation>
    <scope>NUCLEOTIDE SEQUENCE [LARGE SCALE GENOMIC DNA]</scope>
    <source>
        <strain evidence="1 2">A1</strain>
    </source>
</reference>
<comment type="caution">
    <text evidence="1">The sequence shown here is derived from an EMBL/GenBank/DDBJ whole genome shotgun (WGS) entry which is preliminary data.</text>
</comment>
<reference evidence="1 2" key="2">
    <citation type="submission" date="2017-10" db="EMBL/GenBank/DDBJ databases">
        <title>Genome analyses suggest a sexual origin of heterokaryosis in a supposedly ancient asexual fungus.</title>
        <authorList>
            <person name="Corradi N."/>
            <person name="Sedzielewska K."/>
            <person name="Noel J."/>
            <person name="Charron P."/>
            <person name="Farinelli L."/>
            <person name="Marton T."/>
            <person name="Kruger M."/>
            <person name="Pelin A."/>
            <person name="Brachmann A."/>
            <person name="Corradi N."/>
        </authorList>
    </citation>
    <scope>NUCLEOTIDE SEQUENCE [LARGE SCALE GENOMIC DNA]</scope>
    <source>
        <strain evidence="1 2">A1</strain>
    </source>
</reference>
<name>A0A2I1DSY3_9GLOM</name>
<dbReference type="Proteomes" id="UP000232688">
    <property type="component" value="Unassembled WGS sequence"/>
</dbReference>
<protein>
    <submittedName>
        <fullName evidence="1">Uncharacterized protein</fullName>
    </submittedName>
</protein>
<accession>A0A2I1DSY3</accession>
<dbReference type="AlphaFoldDB" id="A0A2I1DSY3"/>
<proteinExistence type="predicted"/>
<organism evidence="1 2">
    <name type="scientific">Rhizophagus irregularis</name>
    <dbReference type="NCBI Taxonomy" id="588596"/>
    <lineage>
        <taxon>Eukaryota</taxon>
        <taxon>Fungi</taxon>
        <taxon>Fungi incertae sedis</taxon>
        <taxon>Mucoromycota</taxon>
        <taxon>Glomeromycotina</taxon>
        <taxon>Glomeromycetes</taxon>
        <taxon>Glomerales</taxon>
        <taxon>Glomeraceae</taxon>
        <taxon>Rhizophagus</taxon>
    </lineage>
</organism>
<evidence type="ECO:0000313" key="2">
    <source>
        <dbReference type="Proteomes" id="UP000232688"/>
    </source>
</evidence>
<dbReference type="VEuPathDB" id="FungiDB:RhiirA1_386596"/>
<gene>
    <name evidence="1" type="ORF">RhiirA1_386596</name>
</gene>
<sequence>MWFEVRSDNTSRKRGQVLRRKTEASLFLVSKFGGNSSQRISNLAGGRVGYIIKKKLDDLLEEKPKPRAGILSKRYFLYEQGISPTEDALKDDTELLKNVKRVLEVIVGLLKDRRRARD</sequence>